<dbReference type="InterPro" id="IPR013611">
    <property type="entry name" value="Transp-assoc_OB_typ2"/>
</dbReference>
<dbReference type="Gene3D" id="2.40.50.140">
    <property type="entry name" value="Nucleic acid-binding proteins"/>
    <property type="match status" value="1"/>
</dbReference>
<sequence length="365" mass="41841">MQIQLENIDKKYDHVFAVKNVSLSVHDGEIMALLGPSGCGKTTLLRMISGLIPMTNGKIFFDDKDVSLLHAKKRNTAMVFQNYALFPHLTVHENVAFGLKIRKYSKKEIADSVRNILKAVEMEDYENRRIQDLSGGQRQRVALARALVIKPDILLFDEPLSNLDENLRVTMRTNIKEIQRNFGITSIYVTHDQEEAMSIADRITIMNEGEIQQCDTPRNIYETPKNLFTADFIGKANFFIVETDLLNKDRTIQVLNRKIALEPNTLHNPVAMIRPEYFKISDHGTQGIVTLKEDLGAITRYKIKIEERYIFLDEMGSQLHKDIQIGDSVKISFQEDKIVLFEKDVKRRDDSGPVKKSKILVCTDR</sequence>
<dbReference type="Gene3D" id="3.40.50.300">
    <property type="entry name" value="P-loop containing nucleotide triphosphate hydrolases"/>
    <property type="match status" value="1"/>
</dbReference>
<evidence type="ECO:0000313" key="9">
    <source>
        <dbReference type="Proteomes" id="UP000616595"/>
    </source>
</evidence>
<keyword evidence="4 8" id="KW-0067">ATP-binding</keyword>
<evidence type="ECO:0000256" key="3">
    <source>
        <dbReference type="ARBA" id="ARBA00022741"/>
    </source>
</evidence>
<evidence type="ECO:0000259" key="7">
    <source>
        <dbReference type="PROSITE" id="PS50893"/>
    </source>
</evidence>
<dbReference type="EMBL" id="WJBD01000005">
    <property type="protein sequence ID" value="MBC3887794.1"/>
    <property type="molecule type" value="Genomic_DNA"/>
</dbReference>
<dbReference type="GO" id="GO:0016887">
    <property type="term" value="F:ATP hydrolysis activity"/>
    <property type="evidence" value="ECO:0007669"/>
    <property type="project" value="InterPro"/>
</dbReference>
<keyword evidence="6" id="KW-0472">Membrane</keyword>
<keyword evidence="9" id="KW-1185">Reference proteome</keyword>
<dbReference type="GO" id="GO:0005524">
    <property type="term" value="F:ATP binding"/>
    <property type="evidence" value="ECO:0007669"/>
    <property type="project" value="UniProtKB-KW"/>
</dbReference>
<keyword evidence="5" id="KW-1278">Translocase</keyword>
<evidence type="ECO:0000313" key="8">
    <source>
        <dbReference type="EMBL" id="MBC3887794.1"/>
    </source>
</evidence>
<dbReference type="InterPro" id="IPR008995">
    <property type="entry name" value="Mo/tungstate-bd_C_term_dom"/>
</dbReference>
<dbReference type="AlphaFoldDB" id="A0A923KP56"/>
<evidence type="ECO:0000256" key="6">
    <source>
        <dbReference type="ARBA" id="ARBA00023136"/>
    </source>
</evidence>
<comment type="caution">
    <text evidence="8">The sequence shown here is derived from an EMBL/GenBank/DDBJ whole genome shotgun (WGS) entry which is preliminary data.</text>
</comment>
<protein>
    <submittedName>
        <fullName evidence="8">ATP-binding cassette domain-containing protein</fullName>
    </submittedName>
</protein>
<dbReference type="PANTHER" id="PTHR43875">
    <property type="entry name" value="MALTODEXTRIN IMPORT ATP-BINDING PROTEIN MSMX"/>
    <property type="match status" value="1"/>
</dbReference>
<dbReference type="Pfam" id="PF00005">
    <property type="entry name" value="ABC_tran"/>
    <property type="match status" value="1"/>
</dbReference>
<evidence type="ECO:0000256" key="4">
    <source>
        <dbReference type="ARBA" id="ARBA00022840"/>
    </source>
</evidence>
<keyword evidence="1" id="KW-0813">Transport</keyword>
<organism evidence="8 9">
    <name type="scientific">Acetobacterium paludosum</name>
    <dbReference type="NCBI Taxonomy" id="52693"/>
    <lineage>
        <taxon>Bacteria</taxon>
        <taxon>Bacillati</taxon>
        <taxon>Bacillota</taxon>
        <taxon>Clostridia</taxon>
        <taxon>Eubacteriales</taxon>
        <taxon>Eubacteriaceae</taxon>
        <taxon>Acetobacterium</taxon>
    </lineage>
</organism>
<keyword evidence="2" id="KW-1003">Cell membrane</keyword>
<dbReference type="InterPro" id="IPR047641">
    <property type="entry name" value="ABC_transpr_MalK/UgpC-like"/>
</dbReference>
<evidence type="ECO:0000256" key="5">
    <source>
        <dbReference type="ARBA" id="ARBA00022967"/>
    </source>
</evidence>
<dbReference type="PROSITE" id="PS00211">
    <property type="entry name" value="ABC_TRANSPORTER_1"/>
    <property type="match status" value="1"/>
</dbReference>
<dbReference type="SMART" id="SM00382">
    <property type="entry name" value="AAA"/>
    <property type="match status" value="1"/>
</dbReference>
<name>A0A923KP56_9FIRM</name>
<proteinExistence type="predicted"/>
<gene>
    <name evidence="8" type="ORF">GH810_05670</name>
</gene>
<evidence type="ECO:0000256" key="2">
    <source>
        <dbReference type="ARBA" id="ARBA00022475"/>
    </source>
</evidence>
<dbReference type="OrthoDB" id="9802264at2"/>
<dbReference type="InterPro" id="IPR003439">
    <property type="entry name" value="ABC_transporter-like_ATP-bd"/>
</dbReference>
<dbReference type="Pfam" id="PF08402">
    <property type="entry name" value="TOBE_2"/>
    <property type="match status" value="1"/>
</dbReference>
<reference evidence="8" key="1">
    <citation type="submission" date="2019-10" db="EMBL/GenBank/DDBJ databases">
        <authorList>
            <person name="Ross D.E."/>
            <person name="Gulliver D."/>
        </authorList>
    </citation>
    <scope>NUCLEOTIDE SEQUENCE</scope>
    <source>
        <strain evidence="8">DER-2019</strain>
    </source>
</reference>
<dbReference type="PANTHER" id="PTHR43875:SF15">
    <property type="entry name" value="TREHALOSE IMPORT ATP-BINDING PROTEIN SUGC"/>
    <property type="match status" value="1"/>
</dbReference>
<dbReference type="PROSITE" id="PS50893">
    <property type="entry name" value="ABC_TRANSPORTER_2"/>
    <property type="match status" value="1"/>
</dbReference>
<dbReference type="InterPro" id="IPR017871">
    <property type="entry name" value="ABC_transporter-like_CS"/>
</dbReference>
<dbReference type="GO" id="GO:0140359">
    <property type="term" value="F:ABC-type transporter activity"/>
    <property type="evidence" value="ECO:0007669"/>
    <property type="project" value="UniProtKB-ARBA"/>
</dbReference>
<dbReference type="RefSeq" id="WP_148567301.1">
    <property type="nucleotide sequence ID" value="NZ_RXYA01000009.1"/>
</dbReference>
<dbReference type="Gene3D" id="2.40.50.100">
    <property type="match status" value="1"/>
</dbReference>
<dbReference type="FunFam" id="3.40.50.300:FF:000042">
    <property type="entry name" value="Maltose/maltodextrin ABC transporter, ATP-binding protein"/>
    <property type="match status" value="1"/>
</dbReference>
<accession>A0A923KP56</accession>
<dbReference type="InterPro" id="IPR012340">
    <property type="entry name" value="NA-bd_OB-fold"/>
</dbReference>
<keyword evidence="3" id="KW-0547">Nucleotide-binding</keyword>
<dbReference type="InterPro" id="IPR027417">
    <property type="entry name" value="P-loop_NTPase"/>
</dbReference>
<dbReference type="GO" id="GO:0055052">
    <property type="term" value="C:ATP-binding cassette (ABC) transporter complex, substrate-binding subunit-containing"/>
    <property type="evidence" value="ECO:0007669"/>
    <property type="project" value="TreeGrafter"/>
</dbReference>
<dbReference type="Proteomes" id="UP000616595">
    <property type="component" value="Unassembled WGS sequence"/>
</dbReference>
<evidence type="ECO:0000256" key="1">
    <source>
        <dbReference type="ARBA" id="ARBA00022448"/>
    </source>
</evidence>
<dbReference type="SUPFAM" id="SSF52540">
    <property type="entry name" value="P-loop containing nucleoside triphosphate hydrolases"/>
    <property type="match status" value="1"/>
</dbReference>
<dbReference type="SUPFAM" id="SSF50331">
    <property type="entry name" value="MOP-like"/>
    <property type="match status" value="1"/>
</dbReference>
<feature type="domain" description="ABC transporter" evidence="7">
    <location>
        <begin position="3"/>
        <end position="233"/>
    </location>
</feature>
<reference evidence="8" key="2">
    <citation type="submission" date="2020-10" db="EMBL/GenBank/DDBJ databases">
        <title>Comparative genomics of the Acetobacterium genus.</title>
        <authorList>
            <person name="Marshall C."/>
            <person name="May H."/>
            <person name="Norman S."/>
        </authorList>
    </citation>
    <scope>NUCLEOTIDE SEQUENCE</scope>
    <source>
        <strain evidence="8">DER-2019</strain>
    </source>
</reference>
<dbReference type="InterPro" id="IPR003593">
    <property type="entry name" value="AAA+_ATPase"/>
</dbReference>